<organism evidence="3 4">
    <name type="scientific">Hevea brasiliensis</name>
    <name type="common">Para rubber tree</name>
    <name type="synonym">Siphonia brasiliensis</name>
    <dbReference type="NCBI Taxonomy" id="3981"/>
    <lineage>
        <taxon>Eukaryota</taxon>
        <taxon>Viridiplantae</taxon>
        <taxon>Streptophyta</taxon>
        <taxon>Embryophyta</taxon>
        <taxon>Tracheophyta</taxon>
        <taxon>Spermatophyta</taxon>
        <taxon>Magnoliopsida</taxon>
        <taxon>eudicotyledons</taxon>
        <taxon>Gunneridae</taxon>
        <taxon>Pentapetalae</taxon>
        <taxon>rosids</taxon>
        <taxon>fabids</taxon>
        <taxon>Malpighiales</taxon>
        <taxon>Euphorbiaceae</taxon>
        <taxon>Crotonoideae</taxon>
        <taxon>Micrandreae</taxon>
        <taxon>Hevea</taxon>
    </lineage>
</organism>
<feature type="region of interest" description="Disordered" evidence="1">
    <location>
        <begin position="156"/>
        <end position="176"/>
    </location>
</feature>
<dbReference type="EMBL" id="JARPOI010000018">
    <property type="protein sequence ID" value="KAJ9136237.1"/>
    <property type="molecule type" value="Genomic_DNA"/>
</dbReference>
<protein>
    <submittedName>
        <fullName evidence="3">Uncharacterized protein</fullName>
    </submittedName>
</protein>
<keyword evidence="2" id="KW-0812">Transmembrane</keyword>
<dbReference type="Proteomes" id="UP001174677">
    <property type="component" value="Chromosome 18"/>
</dbReference>
<accession>A0ABQ9KG39</accession>
<feature type="transmembrane region" description="Helical" evidence="2">
    <location>
        <begin position="59"/>
        <end position="78"/>
    </location>
</feature>
<evidence type="ECO:0000313" key="3">
    <source>
        <dbReference type="EMBL" id="KAJ9136237.1"/>
    </source>
</evidence>
<sequence length="256" mass="29140">MEGNEIPWEFNSVSALIRIEIMSAISSETIFHLSSNPLFSCIITLYALILIYFPHALKISLSTVLILSALLLLFLLRLGAIQRLHNKKPDENESKENNRDGDLDEAEKSSFLAKEDKWVAFQGETGIDSNPKPDFEVSFVEWDMRAPLEVIYEAYEGEEDEENDNEKHEDSDPTRTAALERYPSLSMYYPETDSDTSSDGGFWVNGEWDSPESVCFRWEEEDKAGLLIEIALDSNDKKQPGLGFEVEEDNLIEIDL</sequence>
<reference evidence="3 4" key="1">
    <citation type="journal article" date="2023" name="Plant Biotechnol. J.">
        <title>Chromosome-level wild Hevea brasiliensis genome provides new tools for genomic-assisted breeding and valuable loci to elevate rubber yield.</title>
        <authorList>
            <person name="Cheng H."/>
            <person name="Song X."/>
            <person name="Hu Y."/>
            <person name="Wu T."/>
            <person name="Yang Q."/>
            <person name="An Z."/>
            <person name="Feng S."/>
            <person name="Deng Z."/>
            <person name="Wu W."/>
            <person name="Zeng X."/>
            <person name="Tu M."/>
            <person name="Wang X."/>
            <person name="Huang H."/>
        </authorList>
    </citation>
    <scope>NUCLEOTIDE SEQUENCE [LARGE SCALE GENOMIC DNA]</scope>
    <source>
        <strain evidence="3">MT/VB/25A 57/8</strain>
    </source>
</reference>
<feature type="transmembrane region" description="Helical" evidence="2">
    <location>
        <begin position="30"/>
        <end position="53"/>
    </location>
</feature>
<evidence type="ECO:0000256" key="2">
    <source>
        <dbReference type="SAM" id="Phobius"/>
    </source>
</evidence>
<dbReference type="PANTHER" id="PTHR37746">
    <property type="entry name" value="TRANSMEMBRANE PROTEIN"/>
    <property type="match status" value="1"/>
</dbReference>
<name>A0ABQ9KG39_HEVBR</name>
<keyword evidence="2" id="KW-1133">Transmembrane helix</keyword>
<keyword evidence="4" id="KW-1185">Reference proteome</keyword>
<proteinExistence type="predicted"/>
<keyword evidence="2" id="KW-0472">Membrane</keyword>
<comment type="caution">
    <text evidence="3">The sequence shown here is derived from an EMBL/GenBank/DDBJ whole genome shotgun (WGS) entry which is preliminary data.</text>
</comment>
<dbReference type="PANTHER" id="PTHR37746:SF1">
    <property type="entry name" value="TRANSMEMBRANE PROTEIN"/>
    <property type="match status" value="1"/>
</dbReference>
<evidence type="ECO:0000313" key="4">
    <source>
        <dbReference type="Proteomes" id="UP001174677"/>
    </source>
</evidence>
<gene>
    <name evidence="3" type="ORF">P3X46_033332</name>
</gene>
<evidence type="ECO:0000256" key="1">
    <source>
        <dbReference type="SAM" id="MobiDB-lite"/>
    </source>
</evidence>